<dbReference type="CDD" id="cd12148">
    <property type="entry name" value="fungal_TF_MHR"/>
    <property type="match status" value="1"/>
</dbReference>
<dbReference type="GeneID" id="89970715"/>
<dbReference type="GO" id="GO:0003677">
    <property type="term" value="F:DNA binding"/>
    <property type="evidence" value="ECO:0007669"/>
    <property type="project" value="InterPro"/>
</dbReference>
<protein>
    <recommendedName>
        <fullName evidence="2">Xylanolytic transcriptional activator regulatory domain-containing protein</fullName>
    </recommendedName>
</protein>
<proteinExistence type="predicted"/>
<reference evidence="3 4" key="1">
    <citation type="submission" date="2023-08" db="EMBL/GenBank/DDBJ databases">
        <title>Black Yeasts Isolated from many extreme environments.</title>
        <authorList>
            <person name="Coleine C."/>
            <person name="Stajich J.E."/>
            <person name="Selbmann L."/>
        </authorList>
    </citation>
    <scope>NUCLEOTIDE SEQUENCE [LARGE SCALE GENOMIC DNA]</scope>
    <source>
        <strain evidence="3 4">CCFEE 5792</strain>
    </source>
</reference>
<dbReference type="InterPro" id="IPR007219">
    <property type="entry name" value="XnlR_reg_dom"/>
</dbReference>
<sequence>MILCLFSVGDNGQGPPDDFHMEAAYPVGEEDGQQENGSYGVTDPGSAIALAGAVTFNENEQNQSPLWTFSEPNHGFRPLEPANIPQQIPLDSISVPFYDPGIQHVRSIETLDQSNVQLCGTSAELDPWLLRHCKFDDVGMRSYGKIRIRNVGGVPVNTMVPVHFTVVNDSFHEPIGTRTTPVKSIEVRRAELNALIPPEMGLKLISLYFKFVFPELPIVSRHRTDLLTSNPTNGFSGFPVMLLAAIYASAFPFCVHEPSLHLSTAFDGLPVDALWDMVYGLITENVHRPKLAVVQAALLFMQRPPSGRTQALNDNPVTWSFWASILGLSNSLGLHLECRRWGIPTWEKRLRRRLWWAIYIEDTWRSFLSGRPPFIHTNEWDVGELDDTDFVHNIAPPPMSRRPPVSTASNGRGEPFFSPHIFPAKLIIRSTRSTLKASQNLSCDFQASIDTAKPLRVKLQSWYSSLPDHFRININNPVRQTSWKSPAKDGVAVLQFCYLIAEVLLYRAILRSIARSPPLAIITGGEEDEGDEDYLSLIDRTSWEDLFTSNFDLDQLPPATAIDSSAALEATLNVAEKCGGIVTHFVKSLGHEDFDSLWYGWIRLCLAAMSNFVTLLLVQAPNAARAAKAKSLWKLWLGSLQRQYKHNSPLFMLGLVRLNSWPLADLDKCFEVPDHVSQVLSGDKPLNAADEEFLH</sequence>
<dbReference type="InterPro" id="IPR050797">
    <property type="entry name" value="Carb_Metab_Trans_Reg"/>
</dbReference>
<keyword evidence="4" id="KW-1185">Reference proteome</keyword>
<evidence type="ECO:0000259" key="2">
    <source>
        <dbReference type="SMART" id="SM00906"/>
    </source>
</evidence>
<dbReference type="GO" id="GO:0008270">
    <property type="term" value="F:zinc ion binding"/>
    <property type="evidence" value="ECO:0007669"/>
    <property type="project" value="InterPro"/>
</dbReference>
<dbReference type="GO" id="GO:0006351">
    <property type="term" value="P:DNA-templated transcription"/>
    <property type="evidence" value="ECO:0007669"/>
    <property type="project" value="InterPro"/>
</dbReference>
<dbReference type="GO" id="GO:0001080">
    <property type="term" value="P:nitrogen catabolite activation of transcription from RNA polymerase II promoter"/>
    <property type="evidence" value="ECO:0007669"/>
    <property type="project" value="TreeGrafter"/>
</dbReference>
<organism evidence="3 4">
    <name type="scientific">Exophiala bonariae</name>
    <dbReference type="NCBI Taxonomy" id="1690606"/>
    <lineage>
        <taxon>Eukaryota</taxon>
        <taxon>Fungi</taxon>
        <taxon>Dikarya</taxon>
        <taxon>Ascomycota</taxon>
        <taxon>Pezizomycotina</taxon>
        <taxon>Eurotiomycetes</taxon>
        <taxon>Chaetothyriomycetidae</taxon>
        <taxon>Chaetothyriales</taxon>
        <taxon>Herpotrichiellaceae</taxon>
        <taxon>Exophiala</taxon>
    </lineage>
</organism>
<dbReference type="PANTHER" id="PTHR31668">
    <property type="entry name" value="GLUCOSE TRANSPORT TRANSCRIPTION REGULATOR RGT1-RELATED-RELATED"/>
    <property type="match status" value="1"/>
</dbReference>
<dbReference type="AlphaFoldDB" id="A0AAV9NDB9"/>
<accession>A0AAV9NDB9</accession>
<dbReference type="Proteomes" id="UP001358417">
    <property type="component" value="Unassembled WGS sequence"/>
</dbReference>
<name>A0AAV9NDB9_9EURO</name>
<comment type="caution">
    <text evidence="3">The sequence shown here is derived from an EMBL/GenBank/DDBJ whole genome shotgun (WGS) entry which is preliminary data.</text>
</comment>
<feature type="domain" description="Xylanolytic transcriptional activator regulatory" evidence="2">
    <location>
        <begin position="318"/>
        <end position="390"/>
    </location>
</feature>
<evidence type="ECO:0000313" key="4">
    <source>
        <dbReference type="Proteomes" id="UP001358417"/>
    </source>
</evidence>
<dbReference type="RefSeq" id="XP_064706342.1">
    <property type="nucleotide sequence ID" value="XM_064846117.1"/>
</dbReference>
<dbReference type="EMBL" id="JAVRRD010000013">
    <property type="protein sequence ID" value="KAK5052642.1"/>
    <property type="molecule type" value="Genomic_DNA"/>
</dbReference>
<gene>
    <name evidence="3" type="ORF">LTR84_002507</name>
</gene>
<dbReference type="SMART" id="SM00906">
    <property type="entry name" value="Fungal_trans"/>
    <property type="match status" value="1"/>
</dbReference>
<evidence type="ECO:0000256" key="1">
    <source>
        <dbReference type="ARBA" id="ARBA00023242"/>
    </source>
</evidence>
<dbReference type="Pfam" id="PF04082">
    <property type="entry name" value="Fungal_trans"/>
    <property type="match status" value="1"/>
</dbReference>
<keyword evidence="1" id="KW-0539">Nucleus</keyword>
<dbReference type="GO" id="GO:0005634">
    <property type="term" value="C:nucleus"/>
    <property type="evidence" value="ECO:0007669"/>
    <property type="project" value="TreeGrafter"/>
</dbReference>
<dbReference type="PANTHER" id="PTHR31668:SF4">
    <property type="entry name" value="TRANSCRIPTIONAL ACTIVATOR PROTEIN DAL81"/>
    <property type="match status" value="1"/>
</dbReference>
<evidence type="ECO:0000313" key="3">
    <source>
        <dbReference type="EMBL" id="KAK5052642.1"/>
    </source>
</evidence>